<dbReference type="GO" id="GO:0019867">
    <property type="term" value="C:outer membrane"/>
    <property type="evidence" value="ECO:0007669"/>
    <property type="project" value="InterPro"/>
</dbReference>
<dbReference type="Pfam" id="PF24568">
    <property type="entry name" value="CC_PcsB"/>
    <property type="match status" value="1"/>
</dbReference>
<evidence type="ECO:0000256" key="3">
    <source>
        <dbReference type="SAM" id="MobiDB-lite"/>
    </source>
</evidence>
<dbReference type="Proteomes" id="UP000191124">
    <property type="component" value="Unassembled WGS sequence"/>
</dbReference>
<dbReference type="SUPFAM" id="SSF50685">
    <property type="entry name" value="Barwin-like endoglucanases"/>
    <property type="match status" value="1"/>
</dbReference>
<dbReference type="AlphaFoldDB" id="A0A1S9USV8"/>
<dbReference type="GO" id="GO:0009254">
    <property type="term" value="P:peptidoglycan turnover"/>
    <property type="evidence" value="ECO:0007669"/>
    <property type="project" value="InterPro"/>
</dbReference>
<dbReference type="RefSeq" id="WP_078180763.1">
    <property type="nucleotide sequence ID" value="NZ_MUAL01000020.1"/>
</dbReference>
<dbReference type="Gene3D" id="6.10.250.3150">
    <property type="match status" value="1"/>
</dbReference>
<feature type="chain" id="PRO_5039098215" evidence="4">
    <location>
        <begin position="26"/>
        <end position="416"/>
    </location>
</feature>
<reference evidence="7 8" key="1">
    <citation type="submission" date="2017-01" db="EMBL/GenBank/DDBJ databases">
        <title>Bacillus cereus isolates.</title>
        <authorList>
            <person name="Beno S.M."/>
        </authorList>
    </citation>
    <scope>NUCLEOTIDE SEQUENCE [LARGE SCALE GENOMIC DNA]</scope>
    <source>
        <strain evidence="7 8">FSL M7-1219</strain>
    </source>
</reference>
<dbReference type="InterPro" id="IPR051933">
    <property type="entry name" value="Resuscitation_pf_RpfB"/>
</dbReference>
<feature type="coiled-coil region" evidence="2">
    <location>
        <begin position="23"/>
        <end position="109"/>
    </location>
</feature>
<gene>
    <name evidence="7" type="ORF">BW892_13290</name>
</gene>
<protein>
    <submittedName>
        <fullName evidence="7">Cell wall-binding protein</fullName>
    </submittedName>
</protein>
<dbReference type="Pfam" id="PF06725">
    <property type="entry name" value="3D"/>
    <property type="match status" value="1"/>
</dbReference>
<dbReference type="InterPro" id="IPR036908">
    <property type="entry name" value="RlpA-like_sf"/>
</dbReference>
<evidence type="ECO:0000256" key="2">
    <source>
        <dbReference type="SAM" id="Coils"/>
    </source>
</evidence>
<dbReference type="InterPro" id="IPR057309">
    <property type="entry name" value="PcsB_CC"/>
</dbReference>
<evidence type="ECO:0000256" key="4">
    <source>
        <dbReference type="SAM" id="SignalP"/>
    </source>
</evidence>
<dbReference type="PANTHER" id="PTHR39160">
    <property type="entry name" value="CELL WALL-BINDING PROTEIN YOCH"/>
    <property type="match status" value="1"/>
</dbReference>
<dbReference type="EMBL" id="MUAL01000020">
    <property type="protein sequence ID" value="OOR25339.1"/>
    <property type="molecule type" value="Genomic_DNA"/>
</dbReference>
<keyword evidence="1 4" id="KW-0732">Signal</keyword>
<accession>A0A1S9USV8</accession>
<dbReference type="PANTHER" id="PTHR39160:SF6">
    <property type="entry name" value="CELL WALL-BINDING PROTEIN YOCH"/>
    <property type="match status" value="1"/>
</dbReference>
<dbReference type="InterPro" id="IPR010611">
    <property type="entry name" value="3D_dom"/>
</dbReference>
<name>A0A1S9USV8_BACCE</name>
<sequence>MNYFKRISSLLLAGIIVLSSTVAVKAESNDEKLNNMQQQLQQNDADMQKKEQEKQAVSKEIQGIENELHNLNNTIAKNKEDQAAIQHKIDETHKQIEQKKADIIVLEDKVLARKDIMKKRMVSVQNSSNTSLVVEVVVESKNFADFIQRMNAVTTILEADKEILRLQEQDLRQIEEDKKAIDEKEASLVVDKQKLAKAQADLQDNLKKRQDNLQTVQAKYNQIASQLNLAAEEKAKVEANMKAVQETIAREQEAARIAAEERAKAEAAAKAEQEELAKAKAAAAKQKEEQAAKPAEPVAKDTTPAKPDPKPAQGGKEFYVTATAYTADPSENGYKPGEIVKSKLGHNLTANPNMKLIAVDPAVIPLGSTVYVENYGTAIAGDTGSAIKGHIIDLLMPDSATANNWGRRSVKVTILN</sequence>
<evidence type="ECO:0000313" key="7">
    <source>
        <dbReference type="EMBL" id="OOR25339.1"/>
    </source>
</evidence>
<feature type="compositionally biased region" description="Low complexity" evidence="3">
    <location>
        <begin position="292"/>
        <end position="305"/>
    </location>
</feature>
<evidence type="ECO:0000313" key="8">
    <source>
        <dbReference type="Proteomes" id="UP000191124"/>
    </source>
</evidence>
<keyword evidence="2" id="KW-0175">Coiled coil</keyword>
<feature type="domain" description="3D" evidence="5">
    <location>
        <begin position="357"/>
        <end position="416"/>
    </location>
</feature>
<dbReference type="InterPro" id="IPR059180">
    <property type="entry name" value="3D_YorM"/>
</dbReference>
<evidence type="ECO:0000256" key="1">
    <source>
        <dbReference type="ARBA" id="ARBA00022729"/>
    </source>
</evidence>
<feature type="region of interest" description="Disordered" evidence="3">
    <location>
        <begin position="282"/>
        <end position="315"/>
    </location>
</feature>
<feature type="signal peptide" evidence="4">
    <location>
        <begin position="1"/>
        <end position="25"/>
    </location>
</feature>
<dbReference type="GO" id="GO:0004553">
    <property type="term" value="F:hydrolase activity, hydrolyzing O-glycosyl compounds"/>
    <property type="evidence" value="ECO:0007669"/>
    <property type="project" value="InterPro"/>
</dbReference>
<feature type="domain" description="Peptidoglycan hydrolase PcsB coiled-coil" evidence="6">
    <location>
        <begin position="104"/>
        <end position="176"/>
    </location>
</feature>
<evidence type="ECO:0000259" key="6">
    <source>
        <dbReference type="Pfam" id="PF24568"/>
    </source>
</evidence>
<dbReference type="CDD" id="cd14667">
    <property type="entry name" value="3D_containing_proteins"/>
    <property type="match status" value="1"/>
</dbReference>
<comment type="caution">
    <text evidence="7">The sequence shown here is derived from an EMBL/GenBank/DDBJ whole genome shotgun (WGS) entry which is preliminary data.</text>
</comment>
<proteinExistence type="predicted"/>
<evidence type="ECO:0000259" key="5">
    <source>
        <dbReference type="Pfam" id="PF06725"/>
    </source>
</evidence>
<organism evidence="7 8">
    <name type="scientific">Bacillus cereus</name>
    <dbReference type="NCBI Taxonomy" id="1396"/>
    <lineage>
        <taxon>Bacteria</taxon>
        <taxon>Bacillati</taxon>
        <taxon>Bacillota</taxon>
        <taxon>Bacilli</taxon>
        <taxon>Bacillales</taxon>
        <taxon>Bacillaceae</taxon>
        <taxon>Bacillus</taxon>
        <taxon>Bacillus cereus group</taxon>
    </lineage>
</organism>